<dbReference type="AlphaFoldDB" id="A0A852TMF0"/>
<dbReference type="CDD" id="cd00130">
    <property type="entry name" value="PAS"/>
    <property type="match status" value="1"/>
</dbReference>
<proteinExistence type="predicted"/>
<dbReference type="InterPro" id="IPR029787">
    <property type="entry name" value="Nucleotide_cyclase"/>
</dbReference>
<dbReference type="SMART" id="SM00091">
    <property type="entry name" value="PAS"/>
    <property type="match status" value="2"/>
</dbReference>
<dbReference type="NCBIfam" id="TIGR00254">
    <property type="entry name" value="GGDEF"/>
    <property type="match status" value="1"/>
</dbReference>
<dbReference type="Gene3D" id="3.30.450.20">
    <property type="entry name" value="PAS domain"/>
    <property type="match status" value="2"/>
</dbReference>
<dbReference type="Gene3D" id="3.30.70.270">
    <property type="match status" value="1"/>
</dbReference>
<evidence type="ECO:0000259" key="1">
    <source>
        <dbReference type="PROSITE" id="PS50112"/>
    </source>
</evidence>
<sequence length="441" mass="51285">MVEKYSLEILNRPDLFYQLINNMTDLVFLTKVHRDKSLSYVILNKPAKDLYGLTNESFGKPIQEVLSSNAYRIVKSKYEEAMEKKKPIKYEDMVTISHLPPNSNKEVIYWESTITPVFNQDGECTHLLAIVRNLTEQREKENEIKRIKDGFELVWNSVADAMFTFDKDQNIVSVNKAFEKILGWTAEEFAKDKSIRFIPEEEKENLSKIIERVKNGETVKTHEVKRITKNGEIIYFLGSFSPLYDQNGDWDGGVVTYKDITERKKYEDMLKELALHDPLTGLPNRTYFSQCLKIEMEKAKQSKLLLSVFVLDIDHFKEINDTYGHDIGDEVLKEFAKRVKKAIRKNDFLAGIGGDEFVILIPELTEKANVIEIAERIQQYLHDDWIIANEKINITSSIGISFYNQFELDEKTLFKNADLALYEAKEIGRNNYQFYNDQETG</sequence>
<dbReference type="Pfam" id="PF00990">
    <property type="entry name" value="GGDEF"/>
    <property type="match status" value="1"/>
</dbReference>
<dbReference type="PANTHER" id="PTHR44757">
    <property type="entry name" value="DIGUANYLATE CYCLASE DGCP"/>
    <property type="match status" value="1"/>
</dbReference>
<dbReference type="InterPro" id="IPR035965">
    <property type="entry name" value="PAS-like_dom_sf"/>
</dbReference>
<reference evidence="5" key="1">
    <citation type="submission" date="2020-07" db="EMBL/GenBank/DDBJ databases">
        <authorList>
            <person name="Partida-Martinez L."/>
            <person name="Huntemann M."/>
            <person name="Clum A."/>
            <person name="Wang J."/>
            <person name="Palaniappan K."/>
            <person name="Ritter S."/>
            <person name="Chen I.-M."/>
            <person name="Stamatis D."/>
            <person name="Reddy T."/>
            <person name="O'Malley R."/>
            <person name="Daum C."/>
            <person name="Shapiro N."/>
            <person name="Ivanova N."/>
            <person name="Kyrpides N."/>
            <person name="Woyke T."/>
        </authorList>
    </citation>
    <scope>NUCLEOTIDE SEQUENCE [LARGE SCALE GENOMIC DNA]</scope>
    <source>
        <strain evidence="5">AT2.8</strain>
    </source>
</reference>
<feature type="domain" description="PAS" evidence="1">
    <location>
        <begin position="140"/>
        <end position="217"/>
    </location>
</feature>
<dbReference type="PROSITE" id="PS50112">
    <property type="entry name" value="PAS"/>
    <property type="match status" value="1"/>
</dbReference>
<evidence type="ECO:0000313" key="5">
    <source>
        <dbReference type="Proteomes" id="UP000548423"/>
    </source>
</evidence>
<protein>
    <submittedName>
        <fullName evidence="4">Diguanylate cyclase (GGDEF)-like protein/PAS domain S-box-containing protein</fullName>
    </submittedName>
</protein>
<feature type="domain" description="PAC" evidence="2">
    <location>
        <begin position="90"/>
        <end position="146"/>
    </location>
</feature>
<evidence type="ECO:0000259" key="2">
    <source>
        <dbReference type="PROSITE" id="PS50113"/>
    </source>
</evidence>
<organism evidence="4 5">
    <name type="scientific">Neobacillus niacini</name>
    <dbReference type="NCBI Taxonomy" id="86668"/>
    <lineage>
        <taxon>Bacteria</taxon>
        <taxon>Bacillati</taxon>
        <taxon>Bacillota</taxon>
        <taxon>Bacilli</taxon>
        <taxon>Bacillales</taxon>
        <taxon>Bacillaceae</taxon>
        <taxon>Neobacillus</taxon>
    </lineage>
</organism>
<dbReference type="InterPro" id="IPR000160">
    <property type="entry name" value="GGDEF_dom"/>
</dbReference>
<reference evidence="5" key="2">
    <citation type="submission" date="2020-08" db="EMBL/GenBank/DDBJ databases">
        <title>The Agave Microbiome: Exploring the role of microbial communities in plant adaptations to desert environments.</title>
        <authorList>
            <person name="Partida-Martinez L.P."/>
        </authorList>
    </citation>
    <scope>NUCLEOTIDE SEQUENCE [LARGE SCALE GENOMIC DNA]</scope>
    <source>
        <strain evidence="5">AT2.8</strain>
    </source>
</reference>
<dbReference type="SMART" id="SM00086">
    <property type="entry name" value="PAC"/>
    <property type="match status" value="2"/>
</dbReference>
<dbReference type="SMART" id="SM00267">
    <property type="entry name" value="GGDEF"/>
    <property type="match status" value="1"/>
</dbReference>
<name>A0A852TMF0_9BACI</name>
<dbReference type="CDD" id="cd01949">
    <property type="entry name" value="GGDEF"/>
    <property type="match status" value="1"/>
</dbReference>
<evidence type="ECO:0000313" key="4">
    <source>
        <dbReference type="EMBL" id="NYE08328.1"/>
    </source>
</evidence>
<dbReference type="PROSITE" id="PS50113">
    <property type="entry name" value="PAC"/>
    <property type="match status" value="2"/>
</dbReference>
<dbReference type="InterPro" id="IPR000700">
    <property type="entry name" value="PAS-assoc_C"/>
</dbReference>
<feature type="domain" description="PAC" evidence="2">
    <location>
        <begin position="220"/>
        <end position="272"/>
    </location>
</feature>
<dbReference type="InterPro" id="IPR043128">
    <property type="entry name" value="Rev_trsase/Diguanyl_cyclase"/>
</dbReference>
<dbReference type="InterPro" id="IPR052155">
    <property type="entry name" value="Biofilm_reg_signaling"/>
</dbReference>
<gene>
    <name evidence="4" type="ORF">F4694_005172</name>
</gene>
<dbReference type="NCBIfam" id="TIGR00229">
    <property type="entry name" value="sensory_box"/>
    <property type="match status" value="1"/>
</dbReference>
<dbReference type="PANTHER" id="PTHR44757:SF2">
    <property type="entry name" value="BIOFILM ARCHITECTURE MAINTENANCE PROTEIN MBAA"/>
    <property type="match status" value="1"/>
</dbReference>
<dbReference type="InterPro" id="IPR001610">
    <property type="entry name" value="PAC"/>
</dbReference>
<dbReference type="InterPro" id="IPR000014">
    <property type="entry name" value="PAS"/>
</dbReference>
<accession>A0A852TMF0</accession>
<dbReference type="InterPro" id="IPR013656">
    <property type="entry name" value="PAS_4"/>
</dbReference>
<dbReference type="FunFam" id="3.30.70.270:FF:000001">
    <property type="entry name" value="Diguanylate cyclase domain protein"/>
    <property type="match status" value="1"/>
</dbReference>
<evidence type="ECO:0000259" key="3">
    <source>
        <dbReference type="PROSITE" id="PS50887"/>
    </source>
</evidence>
<feature type="domain" description="GGDEF" evidence="3">
    <location>
        <begin position="304"/>
        <end position="437"/>
    </location>
</feature>
<dbReference type="EMBL" id="JACCBX010000013">
    <property type="protein sequence ID" value="NYE08328.1"/>
    <property type="molecule type" value="Genomic_DNA"/>
</dbReference>
<dbReference type="SUPFAM" id="SSF55073">
    <property type="entry name" value="Nucleotide cyclase"/>
    <property type="match status" value="1"/>
</dbReference>
<comment type="caution">
    <text evidence="4">The sequence shown here is derived from an EMBL/GenBank/DDBJ whole genome shotgun (WGS) entry which is preliminary data.</text>
</comment>
<dbReference type="PROSITE" id="PS50887">
    <property type="entry name" value="GGDEF"/>
    <property type="match status" value="1"/>
</dbReference>
<dbReference type="Pfam" id="PF08448">
    <property type="entry name" value="PAS_4"/>
    <property type="match status" value="2"/>
</dbReference>
<dbReference type="Proteomes" id="UP000548423">
    <property type="component" value="Unassembled WGS sequence"/>
</dbReference>
<dbReference type="SUPFAM" id="SSF55785">
    <property type="entry name" value="PYP-like sensor domain (PAS domain)"/>
    <property type="match status" value="2"/>
</dbReference>